<sequence>MDHDEILYINNVEQSAAWLGKLRECRPQLPAWVSDFHSQKLPCNLLHESDEHDRSGSYNWLIQFVFTNGEEWIVRFPKGPKVKHPDEKVEAEVLTLKLIRDKTDIPVPEVKAWGLSAENKFGLGPFIMMPVIKGIDLESILRAPDSEARLMREDIGDGVAATIYRQIARYMLQLFQLDFPRIGSLSRSPMSQRAVGYAAAIDSRPFTWRAHEALVLGGVDTYCPKATTFSSTADYFAYVAEGDLQQLYQQPSAVDDETDARKKLIYWEIFKSLTPRHVLAKYDKGPFKLICDDFGPANMIVNNERDLKIVGVIDWEWSYAGPCQIFCSPPRWLLLDPPNHWYKDDISVATRYDKLLEMFLGILEEEEEAILKDIPLDERPSALMRECKEDGRTWFHCIIRQGFNGPDMFVWERLRAATPDFDRLVGEVSDEKIAAFVKDKMTALAKYRSNRDKKRDWLDQIMCTASQAMAITWKDAPKQHREFSTSISYHTEIKMPKTQKEIKAREAVNDRIANTKTSDMNRMMDAGRSSQRKREDIRKEKEERERREKERKEKEAAASNGGSRS</sequence>
<feature type="domain" description="Aminoglycoside phosphotransferase" evidence="2">
    <location>
        <begin position="67"/>
        <end position="322"/>
    </location>
</feature>
<feature type="region of interest" description="Disordered" evidence="1">
    <location>
        <begin position="504"/>
        <end position="565"/>
    </location>
</feature>
<protein>
    <submittedName>
        <fullName evidence="3">Phosphotransferase enzyme family protein</fullName>
    </submittedName>
</protein>
<dbReference type="PANTHER" id="PTHR21310:SF37">
    <property type="entry name" value="AMINOGLYCOSIDE PHOSPHOTRANSFERASE DOMAIN-CONTAINING PROTEIN"/>
    <property type="match status" value="1"/>
</dbReference>
<dbReference type="HOGENOM" id="CLU_028906_3_1_1"/>
<organism evidence="3 4">
    <name type="scientific">Marssonina brunnea f. sp. multigermtubi (strain MB_m1)</name>
    <name type="common">Marssonina leaf spot fungus</name>
    <dbReference type="NCBI Taxonomy" id="1072389"/>
    <lineage>
        <taxon>Eukaryota</taxon>
        <taxon>Fungi</taxon>
        <taxon>Dikarya</taxon>
        <taxon>Ascomycota</taxon>
        <taxon>Pezizomycotina</taxon>
        <taxon>Leotiomycetes</taxon>
        <taxon>Helotiales</taxon>
        <taxon>Drepanopezizaceae</taxon>
        <taxon>Drepanopeziza</taxon>
    </lineage>
</organism>
<dbReference type="Pfam" id="PF01636">
    <property type="entry name" value="APH"/>
    <property type="match status" value="1"/>
</dbReference>
<dbReference type="InterPro" id="IPR051678">
    <property type="entry name" value="AGP_Transferase"/>
</dbReference>
<dbReference type="OrthoDB" id="5412996at2759"/>
<evidence type="ECO:0000256" key="1">
    <source>
        <dbReference type="SAM" id="MobiDB-lite"/>
    </source>
</evidence>
<dbReference type="GO" id="GO:0016740">
    <property type="term" value="F:transferase activity"/>
    <property type="evidence" value="ECO:0007669"/>
    <property type="project" value="UniProtKB-KW"/>
</dbReference>
<dbReference type="Gene3D" id="3.90.1200.10">
    <property type="match status" value="1"/>
</dbReference>
<dbReference type="Proteomes" id="UP000006753">
    <property type="component" value="Unassembled WGS sequence"/>
</dbReference>
<proteinExistence type="predicted"/>
<dbReference type="InParanoid" id="K1X8I7"/>
<name>K1X8I7_MARBU</name>
<dbReference type="EMBL" id="JH921428">
    <property type="protein sequence ID" value="EKD21396.1"/>
    <property type="molecule type" value="Genomic_DNA"/>
</dbReference>
<dbReference type="InterPro" id="IPR011009">
    <property type="entry name" value="Kinase-like_dom_sf"/>
</dbReference>
<evidence type="ECO:0000313" key="3">
    <source>
        <dbReference type="EMBL" id="EKD21396.1"/>
    </source>
</evidence>
<dbReference type="GeneID" id="18756444"/>
<dbReference type="Gene3D" id="3.30.200.20">
    <property type="entry name" value="Phosphorylase Kinase, domain 1"/>
    <property type="match status" value="1"/>
</dbReference>
<gene>
    <name evidence="3" type="ORF">MBM_00509</name>
</gene>
<evidence type="ECO:0000259" key="2">
    <source>
        <dbReference type="Pfam" id="PF01636"/>
    </source>
</evidence>
<keyword evidence="4" id="KW-1185">Reference proteome</keyword>
<dbReference type="PANTHER" id="PTHR21310">
    <property type="entry name" value="AMINOGLYCOSIDE PHOSPHOTRANSFERASE-RELATED-RELATED"/>
    <property type="match status" value="1"/>
</dbReference>
<feature type="compositionally biased region" description="Basic and acidic residues" evidence="1">
    <location>
        <begin position="532"/>
        <end position="556"/>
    </location>
</feature>
<dbReference type="KEGG" id="mbe:MBM_00509"/>
<dbReference type="AlphaFoldDB" id="K1X8I7"/>
<dbReference type="OMA" id="RAHASHY"/>
<keyword evidence="3" id="KW-0808">Transferase</keyword>
<dbReference type="eggNOG" id="ENOG502SI0S">
    <property type="taxonomic scope" value="Eukaryota"/>
</dbReference>
<dbReference type="InterPro" id="IPR002575">
    <property type="entry name" value="Aminoglycoside_PTrfase"/>
</dbReference>
<dbReference type="SUPFAM" id="SSF56112">
    <property type="entry name" value="Protein kinase-like (PK-like)"/>
    <property type="match status" value="1"/>
</dbReference>
<evidence type="ECO:0000313" key="4">
    <source>
        <dbReference type="Proteomes" id="UP000006753"/>
    </source>
</evidence>
<accession>K1X8I7</accession>
<reference evidence="3 4" key="1">
    <citation type="journal article" date="2012" name="BMC Genomics">
        <title>Sequencing the genome of Marssonina brunnea reveals fungus-poplar co-evolution.</title>
        <authorList>
            <person name="Zhu S."/>
            <person name="Cao Y.-Z."/>
            <person name="Jiang C."/>
            <person name="Tan B.-Y."/>
            <person name="Wang Z."/>
            <person name="Feng S."/>
            <person name="Zhang L."/>
            <person name="Su X.-H."/>
            <person name="Brejova B."/>
            <person name="Vinar T."/>
            <person name="Xu M."/>
            <person name="Wang M.-X."/>
            <person name="Zhang S.-G."/>
            <person name="Huang M.-R."/>
            <person name="Wu R."/>
            <person name="Zhou Y."/>
        </authorList>
    </citation>
    <scope>NUCLEOTIDE SEQUENCE [LARGE SCALE GENOMIC DNA]</scope>
    <source>
        <strain evidence="3 4">MB_m1</strain>
    </source>
</reference>